<organism evidence="1 2">
    <name type="scientific">Portunus trituberculatus</name>
    <name type="common">Swimming crab</name>
    <name type="synonym">Neptunus trituberculatus</name>
    <dbReference type="NCBI Taxonomy" id="210409"/>
    <lineage>
        <taxon>Eukaryota</taxon>
        <taxon>Metazoa</taxon>
        <taxon>Ecdysozoa</taxon>
        <taxon>Arthropoda</taxon>
        <taxon>Crustacea</taxon>
        <taxon>Multicrustacea</taxon>
        <taxon>Malacostraca</taxon>
        <taxon>Eumalacostraca</taxon>
        <taxon>Eucarida</taxon>
        <taxon>Decapoda</taxon>
        <taxon>Pleocyemata</taxon>
        <taxon>Brachyura</taxon>
        <taxon>Eubrachyura</taxon>
        <taxon>Portunoidea</taxon>
        <taxon>Portunidae</taxon>
        <taxon>Portuninae</taxon>
        <taxon>Portunus</taxon>
    </lineage>
</organism>
<evidence type="ECO:0000313" key="2">
    <source>
        <dbReference type="Proteomes" id="UP000324222"/>
    </source>
</evidence>
<evidence type="ECO:0000313" key="1">
    <source>
        <dbReference type="EMBL" id="MPC51486.1"/>
    </source>
</evidence>
<reference evidence="1 2" key="1">
    <citation type="submission" date="2019-05" db="EMBL/GenBank/DDBJ databases">
        <title>Another draft genome of Portunus trituberculatus and its Hox gene families provides insights of decapod evolution.</title>
        <authorList>
            <person name="Jeong J.-H."/>
            <person name="Song I."/>
            <person name="Kim S."/>
            <person name="Choi T."/>
            <person name="Kim D."/>
            <person name="Ryu S."/>
            <person name="Kim W."/>
        </authorList>
    </citation>
    <scope>NUCLEOTIDE SEQUENCE [LARGE SCALE GENOMIC DNA]</scope>
    <source>
        <tissue evidence="1">Muscle</tissue>
    </source>
</reference>
<dbReference type="EMBL" id="VSRR010010210">
    <property type="protein sequence ID" value="MPC51486.1"/>
    <property type="molecule type" value="Genomic_DNA"/>
</dbReference>
<accession>A0A5B7G0Z8</accession>
<dbReference type="Proteomes" id="UP000324222">
    <property type="component" value="Unassembled WGS sequence"/>
</dbReference>
<sequence length="89" mass="9596">MTSLGVHDAVVIPSRPGVSVRLHKERHSLAPAISFPCGSATAAAPCLTRGPRTVLRCLVPRERGDMRSCEQCGPLQCHGEQRTDTTDVF</sequence>
<comment type="caution">
    <text evidence="1">The sequence shown here is derived from an EMBL/GenBank/DDBJ whole genome shotgun (WGS) entry which is preliminary data.</text>
</comment>
<dbReference type="AlphaFoldDB" id="A0A5B7G0Z8"/>
<keyword evidence="2" id="KW-1185">Reference proteome</keyword>
<name>A0A5B7G0Z8_PORTR</name>
<proteinExistence type="predicted"/>
<gene>
    <name evidence="1" type="ORF">E2C01_045332</name>
</gene>
<protein>
    <submittedName>
        <fullName evidence="1">Uncharacterized protein</fullName>
    </submittedName>
</protein>